<evidence type="ECO:0000256" key="6">
    <source>
        <dbReference type="RuleBase" id="RU003355"/>
    </source>
</evidence>
<evidence type="ECO:0000256" key="5">
    <source>
        <dbReference type="PROSITE-ProRule" id="PRU01240"/>
    </source>
</evidence>
<organism evidence="10 11">
    <name type="scientific">Chroogloeocystis siderophila 5.2 s.c.1</name>
    <dbReference type="NCBI Taxonomy" id="247279"/>
    <lineage>
        <taxon>Bacteria</taxon>
        <taxon>Bacillati</taxon>
        <taxon>Cyanobacteriota</taxon>
        <taxon>Cyanophyceae</taxon>
        <taxon>Oscillatoriophycideae</taxon>
        <taxon>Chroococcales</taxon>
        <taxon>Chroococcaceae</taxon>
        <taxon>Chroogloeocystis</taxon>
    </lineage>
</organism>
<gene>
    <name evidence="10" type="ORF">NIES1031_13385</name>
</gene>
<dbReference type="SUPFAM" id="SSF52743">
    <property type="entry name" value="Subtilisin-like"/>
    <property type="match status" value="1"/>
</dbReference>
<evidence type="ECO:0000256" key="3">
    <source>
        <dbReference type="ARBA" id="ARBA00022801"/>
    </source>
</evidence>
<dbReference type="EMBL" id="MRCC01000010">
    <property type="protein sequence ID" value="OKH25368.1"/>
    <property type="molecule type" value="Genomic_DNA"/>
</dbReference>
<dbReference type="CDD" id="cd07473">
    <property type="entry name" value="Peptidases_S8_Subtilisin_like"/>
    <property type="match status" value="1"/>
</dbReference>
<dbReference type="InterPro" id="IPR011049">
    <property type="entry name" value="Serralysin-like_metalloprot_C"/>
</dbReference>
<dbReference type="STRING" id="247279.NIES1031_13385"/>
<dbReference type="InterPro" id="IPR022398">
    <property type="entry name" value="Peptidase_S8_His-AS"/>
</dbReference>
<comment type="caution">
    <text evidence="10">The sequence shown here is derived from an EMBL/GenBank/DDBJ whole genome shotgun (WGS) entry which is preliminary data.</text>
</comment>
<dbReference type="PROSITE" id="PS00136">
    <property type="entry name" value="SUBTILASE_ASP"/>
    <property type="match status" value="1"/>
</dbReference>
<feature type="domain" description="Fervidolysin-like N-terminal prodomain" evidence="9">
    <location>
        <begin position="658"/>
        <end position="729"/>
    </location>
</feature>
<dbReference type="InterPro" id="IPR023827">
    <property type="entry name" value="Peptidase_S8_Asp-AS"/>
</dbReference>
<evidence type="ECO:0000256" key="1">
    <source>
        <dbReference type="ARBA" id="ARBA00011073"/>
    </source>
</evidence>
<dbReference type="Pfam" id="PF00082">
    <property type="entry name" value="Peptidase_S8"/>
    <property type="match status" value="1"/>
</dbReference>
<feature type="domain" description="Peptidase S8/S53" evidence="8">
    <location>
        <begin position="775"/>
        <end position="1036"/>
    </location>
</feature>
<dbReference type="InterPro" id="IPR023828">
    <property type="entry name" value="Peptidase_S8_Ser-AS"/>
</dbReference>
<sequence>MDKNSPANDVTKLTNNNYDDYSPLISGNKVTWYGYPEFDDSEIYFYDGQKITRLTNNNSYEFPSDISGSNVVWSDYDGNDSEIYLYKGTNTIQITDNNNYDYSPRVDGNKVVWYAYNQDFTDSNVYLYDGTKTIQLTNNNTSAYGPEISGNNVVWYAYDGNDSEIYLYNGTQTIQITNNDTPDYSPRIDGNKIVWSGYDGNDDEIYLYDGTQIIQLTNNDTYDYSPQISGNNVVWLGYDGNDSEVYLYDGTQSIQITNNNFSENDPQIDGNRIVWSGYDGNDEEIYLYDGDITQLTDNNTYDYSPQISGNKVVWSGYDGSDYEIYLYEIPPGLKLDGTEEDDILTGGRGPDTISGFGGDDILQGLGGNDLIFGGSGNDLITGGDGKDRAEGGLGNDTISGNSGNDILIGNEGNDNILGGEGNDSIEGGTGQDRLLGQAGDDLILGQGGNDILDGGDGVDLLLGGAGSDRLVGGRGNDSLSGNVGADTLVGGFDNDSLDGGVGNDRLVGVHLPVVASAPSGYGTGEIDTLFGNTGSDTFVLGDQVRAYYDDGDPLTTGESDYALITDYNASEDTLERYGTDNLYKLDYFTTPEGRVDAAMIYDSGVTARGETIAILQGKAPNSTATATTLAAQPIVDDDTSDPILENTNPLVQLEGLIEGRDYAQGEVIIKLNAGVSSSEANTLREKLGAEVIETTKTLGIQRWSISGTSVRQVIESFGNDPRIEYIQPNFIVRTTATIPSDPRFKELWGLNNTGQTGGKVDADIDAPEAWDTQTGSDVVVGVIDTGVDYTHPDLNDNMWKNPGEVAGDGIDNDGNGFVDDVYGYDFVYEDSDPMDVFGHGTHVSGTIAAEANNNQGIVGVNWNAKIMALKFLSDDGWGYTFDAIQAVEYATLMKKNHGVNINLTNNSWGGGGYDQGLYDAIAAAGQAGQLFIAAAGNGYGNDNDTNPFYPATYNLDNVISVAATNHNDQLAYFSNIGATTVDLAAPGENVLSTVPGGYAVYSGTSMATPHVAGVASLLWSEDPSLSTQEVQELLLKVDPLAALAGKVVANGRLNAFNALSELGPPNEITGTGGDDVITGTNRRDRIFGLGGNDVIQALAGKDTVFGGAGNDLILADEGDDSVEGGAGNDRIFGGDGDDILLGQGGSDSILSGEGNDSINGGDGLDRLLGEAGNDTINGGNGNDTLDGGEGNDYLNGGANLDRLFGGRGDDTLLGAAGADSLFGGLGNDSLNGGAGSDRLVGVDTSTGFGTGEIDVLAGLGDGDIFVLGDQNRVFYSDNDPVTTGESDYALITDFNASQDSIQLHGLADQYSLDFFTVNNTINAALIYDPGDTERGELIGILSNVSADLTIAAPTFAFV</sequence>
<dbReference type="SUPFAM" id="SSF51120">
    <property type="entry name" value="beta-Roll"/>
    <property type="match status" value="3"/>
</dbReference>
<evidence type="ECO:0000313" key="11">
    <source>
        <dbReference type="Proteomes" id="UP000185984"/>
    </source>
</evidence>
<dbReference type="Gene3D" id="2.150.10.10">
    <property type="entry name" value="Serralysin-like metalloprotease, C-terminal"/>
    <property type="match status" value="7"/>
</dbReference>
<proteinExistence type="inferred from homology"/>
<keyword evidence="4 5" id="KW-0720">Serine protease</keyword>
<dbReference type="InterPro" id="IPR051048">
    <property type="entry name" value="Peptidase_S8/S53_subtilisin"/>
</dbReference>
<dbReference type="PROSITE" id="PS51892">
    <property type="entry name" value="SUBTILASE"/>
    <property type="match status" value="1"/>
</dbReference>
<dbReference type="Proteomes" id="UP000185984">
    <property type="component" value="Unassembled WGS sequence"/>
</dbReference>
<evidence type="ECO:0000313" key="10">
    <source>
        <dbReference type="EMBL" id="OKH25368.1"/>
    </source>
</evidence>
<evidence type="ECO:0000256" key="4">
    <source>
        <dbReference type="ARBA" id="ARBA00022825"/>
    </source>
</evidence>
<evidence type="ECO:0000259" key="8">
    <source>
        <dbReference type="Pfam" id="PF00082"/>
    </source>
</evidence>
<feature type="region of interest" description="Disordered" evidence="7">
    <location>
        <begin position="1169"/>
        <end position="1188"/>
    </location>
</feature>
<name>A0A1U7HP90_9CHRO</name>
<dbReference type="RefSeq" id="WP_073549931.1">
    <property type="nucleotide sequence ID" value="NZ_CAWMVK010000002.1"/>
</dbReference>
<dbReference type="Gene3D" id="3.40.50.200">
    <property type="entry name" value="Peptidase S8/S53 domain"/>
    <property type="match status" value="1"/>
</dbReference>
<evidence type="ECO:0000256" key="7">
    <source>
        <dbReference type="SAM" id="MobiDB-lite"/>
    </source>
</evidence>
<dbReference type="InterPro" id="IPR018511">
    <property type="entry name" value="Hemolysin-typ_Ca-bd_CS"/>
</dbReference>
<feature type="active site" description="Charge relay system" evidence="5">
    <location>
        <position position="839"/>
    </location>
</feature>
<keyword evidence="2 5" id="KW-0645">Protease</keyword>
<dbReference type="PROSITE" id="PS00137">
    <property type="entry name" value="SUBTILASE_HIS"/>
    <property type="match status" value="1"/>
</dbReference>
<dbReference type="Gene3D" id="2.120.10.30">
    <property type="entry name" value="TolB, C-terminal domain"/>
    <property type="match status" value="1"/>
</dbReference>
<dbReference type="Pfam" id="PF00353">
    <property type="entry name" value="HemolysinCabind"/>
    <property type="match status" value="9"/>
</dbReference>
<keyword evidence="11" id="KW-1185">Reference proteome</keyword>
<dbReference type="PANTHER" id="PTHR43399">
    <property type="entry name" value="SUBTILISIN-RELATED"/>
    <property type="match status" value="1"/>
</dbReference>
<keyword evidence="3 5" id="KW-0378">Hydrolase</keyword>
<dbReference type="GO" id="GO:0006508">
    <property type="term" value="P:proteolysis"/>
    <property type="evidence" value="ECO:0007669"/>
    <property type="project" value="UniProtKB-KW"/>
</dbReference>
<dbReference type="SUPFAM" id="SSF69304">
    <property type="entry name" value="Tricorn protease N-terminal domain"/>
    <property type="match status" value="2"/>
</dbReference>
<dbReference type="InterPro" id="IPR036852">
    <property type="entry name" value="Peptidase_S8/S53_dom_sf"/>
</dbReference>
<dbReference type="InterPro" id="IPR015500">
    <property type="entry name" value="Peptidase_S8_subtilisin-rel"/>
</dbReference>
<accession>A0A1U7HP90</accession>
<dbReference type="InterPro" id="IPR011042">
    <property type="entry name" value="6-blade_b-propeller_TolB-like"/>
</dbReference>
<evidence type="ECO:0000259" key="9">
    <source>
        <dbReference type="Pfam" id="PF22148"/>
    </source>
</evidence>
<dbReference type="InterPro" id="IPR000209">
    <property type="entry name" value="Peptidase_S8/S53_dom"/>
</dbReference>
<dbReference type="OrthoDB" id="9798386at2"/>
<dbReference type="PANTHER" id="PTHR43399:SF4">
    <property type="entry name" value="CELL WALL-ASSOCIATED PROTEASE"/>
    <property type="match status" value="1"/>
</dbReference>
<feature type="compositionally biased region" description="Low complexity" evidence="7">
    <location>
        <begin position="1172"/>
        <end position="1185"/>
    </location>
</feature>
<protein>
    <submittedName>
        <fullName evidence="10">Uncharacterized protein</fullName>
    </submittedName>
</protein>
<dbReference type="PRINTS" id="PR00723">
    <property type="entry name" value="SUBTILISIN"/>
</dbReference>
<dbReference type="InterPro" id="IPR034204">
    <property type="entry name" value="PfSUB1-like_cat_dom"/>
</dbReference>
<dbReference type="PROSITE" id="PS00330">
    <property type="entry name" value="HEMOLYSIN_CALCIUM"/>
    <property type="match status" value="9"/>
</dbReference>
<reference evidence="10 11" key="1">
    <citation type="submission" date="2016-11" db="EMBL/GenBank/DDBJ databases">
        <title>Draft Genome Sequences of Nine Cyanobacterial Strains from Diverse Habitats.</title>
        <authorList>
            <person name="Zhu T."/>
            <person name="Hou S."/>
            <person name="Lu X."/>
            <person name="Hess W.R."/>
        </authorList>
    </citation>
    <scope>NUCLEOTIDE SEQUENCE [LARGE SCALE GENOMIC DNA]</scope>
    <source>
        <strain evidence="10 11">5.2 s.c.1</strain>
    </source>
</reference>
<comment type="similarity">
    <text evidence="1 5 6">Belongs to the peptidase S8 family.</text>
</comment>
<dbReference type="PRINTS" id="PR00313">
    <property type="entry name" value="CABNDNGRPT"/>
</dbReference>
<feature type="region of interest" description="Disordered" evidence="7">
    <location>
        <begin position="411"/>
        <end position="431"/>
    </location>
</feature>
<dbReference type="PROSITE" id="PS00138">
    <property type="entry name" value="SUBTILASE_SER"/>
    <property type="match status" value="1"/>
</dbReference>
<dbReference type="GO" id="GO:0005509">
    <property type="term" value="F:calcium ion binding"/>
    <property type="evidence" value="ECO:0007669"/>
    <property type="project" value="InterPro"/>
</dbReference>
<dbReference type="GO" id="GO:0004252">
    <property type="term" value="F:serine-type endopeptidase activity"/>
    <property type="evidence" value="ECO:0007669"/>
    <property type="project" value="UniProtKB-UniRule"/>
</dbReference>
<dbReference type="NCBIfam" id="TIGR04275">
    <property type="entry name" value="beta_prop_Msarc"/>
    <property type="match status" value="2"/>
</dbReference>
<dbReference type="Pfam" id="PF22148">
    <property type="entry name" value="Fervidolysin_NPro-like"/>
    <property type="match status" value="1"/>
</dbReference>
<feature type="active site" description="Charge relay system" evidence="5">
    <location>
        <position position="1005"/>
    </location>
</feature>
<dbReference type="InterPro" id="IPR001343">
    <property type="entry name" value="Hemolysn_Ca-bd"/>
</dbReference>
<feature type="active site" description="Charge relay system" evidence="5">
    <location>
        <position position="784"/>
    </location>
</feature>
<dbReference type="InterPro" id="IPR027618">
    <property type="entry name" value="Beta_prop_Msarc"/>
</dbReference>
<evidence type="ECO:0000256" key="2">
    <source>
        <dbReference type="ARBA" id="ARBA00022670"/>
    </source>
</evidence>
<dbReference type="InterPro" id="IPR054399">
    <property type="entry name" value="Fervidolysin-like_N_prodom"/>
</dbReference>